<sequence>MRPSDHKTELTTVTHTRFDQGVVELGAAMKETLQFMAQELLTDMTNARFERDPKAPTPAPDHDIESFLWMLCCTLLKRLAETQDHNMTETQAAAKDLYSRFFGQVELSTLSLASTGEGPFAMLDLIIIQQALSVPIFELLSRLRVTWTRTQIFGGSNNSSELIHPVVFAALDDDIAALETST</sequence>
<evidence type="ECO:0000313" key="2">
    <source>
        <dbReference type="Proteomes" id="UP000250043"/>
    </source>
</evidence>
<dbReference type="OrthoDB" id="3271155at2759"/>
<name>A0A8E2DI64_9APHY</name>
<accession>A0A8E2DI64</accession>
<reference evidence="1 2" key="1">
    <citation type="submission" date="2016-07" db="EMBL/GenBank/DDBJ databases">
        <title>Draft genome of the white-rot fungus Obba rivulosa 3A-2.</title>
        <authorList>
            <consortium name="DOE Joint Genome Institute"/>
            <person name="Miettinen O."/>
            <person name="Riley R."/>
            <person name="Acob R."/>
            <person name="Barry K."/>
            <person name="Cullen D."/>
            <person name="De Vries R."/>
            <person name="Hainaut M."/>
            <person name="Hatakka A."/>
            <person name="Henrissat B."/>
            <person name="Hilden K."/>
            <person name="Kuo R."/>
            <person name="Labutti K."/>
            <person name="Lipzen A."/>
            <person name="Makela M.R."/>
            <person name="Sandor L."/>
            <person name="Spatafora J.W."/>
            <person name="Grigoriev I.V."/>
            <person name="Hibbett D.S."/>
        </authorList>
    </citation>
    <scope>NUCLEOTIDE SEQUENCE [LARGE SCALE GENOMIC DNA]</scope>
    <source>
        <strain evidence="1 2">3A-2</strain>
    </source>
</reference>
<keyword evidence="2" id="KW-1185">Reference proteome</keyword>
<dbReference type="EMBL" id="KV722523">
    <property type="protein sequence ID" value="OCH86544.1"/>
    <property type="molecule type" value="Genomic_DNA"/>
</dbReference>
<evidence type="ECO:0000313" key="1">
    <source>
        <dbReference type="EMBL" id="OCH86544.1"/>
    </source>
</evidence>
<dbReference type="AlphaFoldDB" id="A0A8E2DI64"/>
<gene>
    <name evidence="1" type="ORF">OBBRIDRAFT_806708</name>
</gene>
<protein>
    <submittedName>
        <fullName evidence="1">Uncharacterized protein</fullName>
    </submittedName>
</protein>
<proteinExistence type="predicted"/>
<dbReference type="Proteomes" id="UP000250043">
    <property type="component" value="Unassembled WGS sequence"/>
</dbReference>
<organism evidence="1 2">
    <name type="scientific">Obba rivulosa</name>
    <dbReference type="NCBI Taxonomy" id="1052685"/>
    <lineage>
        <taxon>Eukaryota</taxon>
        <taxon>Fungi</taxon>
        <taxon>Dikarya</taxon>
        <taxon>Basidiomycota</taxon>
        <taxon>Agaricomycotina</taxon>
        <taxon>Agaricomycetes</taxon>
        <taxon>Polyporales</taxon>
        <taxon>Gelatoporiaceae</taxon>
        <taxon>Obba</taxon>
    </lineage>
</organism>